<dbReference type="PANTHER" id="PTHR42734:SF17">
    <property type="entry name" value="METAL TRANSPORT SYSTEM ATP-BINDING PROTEIN TM_0124-RELATED"/>
    <property type="match status" value="1"/>
</dbReference>
<dbReference type="AlphaFoldDB" id="A0A1F5KGV2"/>
<dbReference type="EMBL" id="MFDD01000014">
    <property type="protein sequence ID" value="OGE40064.1"/>
    <property type="molecule type" value="Genomic_DNA"/>
</dbReference>
<dbReference type="Gene3D" id="3.40.50.300">
    <property type="entry name" value="P-loop containing nucleotide triphosphate hydrolases"/>
    <property type="match status" value="1"/>
</dbReference>
<dbReference type="InterPro" id="IPR017871">
    <property type="entry name" value="ABC_transporter-like_CS"/>
</dbReference>
<comment type="similarity">
    <text evidence="1">Belongs to the ABC transporter superfamily.</text>
</comment>
<dbReference type="SUPFAM" id="SSF52540">
    <property type="entry name" value="P-loop containing nucleoside triphosphate hydrolases"/>
    <property type="match status" value="1"/>
</dbReference>
<dbReference type="InterPro" id="IPR003593">
    <property type="entry name" value="AAA+_ATPase"/>
</dbReference>
<organism evidence="6 7">
    <name type="scientific">Candidatus Daviesbacteria bacterium RIFCSPHIGHO2_02_FULL_43_12</name>
    <dbReference type="NCBI Taxonomy" id="1797776"/>
    <lineage>
        <taxon>Bacteria</taxon>
        <taxon>Candidatus Daviesiibacteriota</taxon>
    </lineage>
</organism>
<accession>A0A1F5KGV2</accession>
<dbReference type="PROSITE" id="PS00211">
    <property type="entry name" value="ABC_TRANSPORTER_1"/>
    <property type="match status" value="1"/>
</dbReference>
<dbReference type="Pfam" id="PF00005">
    <property type="entry name" value="ABC_tran"/>
    <property type="match status" value="1"/>
</dbReference>
<keyword evidence="2" id="KW-0813">Transport</keyword>
<feature type="domain" description="ABC transporter" evidence="5">
    <location>
        <begin position="10"/>
        <end position="246"/>
    </location>
</feature>
<dbReference type="InterPro" id="IPR027417">
    <property type="entry name" value="P-loop_NTPase"/>
</dbReference>
<evidence type="ECO:0000259" key="5">
    <source>
        <dbReference type="PROSITE" id="PS50893"/>
    </source>
</evidence>
<keyword evidence="3" id="KW-0547">Nucleotide-binding</keyword>
<dbReference type="CDD" id="cd03235">
    <property type="entry name" value="ABC_Metallic_Cations"/>
    <property type="match status" value="1"/>
</dbReference>
<dbReference type="InterPro" id="IPR050153">
    <property type="entry name" value="Metal_Ion_Import_ABC"/>
</dbReference>
<comment type="caution">
    <text evidence="6">The sequence shown here is derived from an EMBL/GenBank/DDBJ whole genome shotgun (WGS) entry which is preliminary data.</text>
</comment>
<dbReference type="PROSITE" id="PS50893">
    <property type="entry name" value="ABC_TRANSPORTER_2"/>
    <property type="match status" value="1"/>
</dbReference>
<dbReference type="Proteomes" id="UP000177328">
    <property type="component" value="Unassembled WGS sequence"/>
</dbReference>
<evidence type="ECO:0000313" key="7">
    <source>
        <dbReference type="Proteomes" id="UP000177328"/>
    </source>
</evidence>
<sequence length="253" mass="28462">MSVDHTANILEIDNVCFNYGKEEVLHDISFNIHRGDYLGIIGPNGGGKTTLLRIVLGLIKPQCGQIRLFGQDIKNFKDWSKIGYVPQKHVDFQVKFPATVKEVVSMGRFGKRGLFKALNSEDSRHIKRALAAVNMTEYQDRLISDLSGGQQQRVFIARALAGEPQILFLDEPTAGIDFQTQEEFYALLKKLNKDLGLTLVLVSHDIGVIASEVTEVACINKKLIYYGQLQELRKKHLLDIFYGEGISHLAHQH</sequence>
<dbReference type="SMART" id="SM00382">
    <property type="entry name" value="AAA"/>
    <property type="match status" value="1"/>
</dbReference>
<dbReference type="GO" id="GO:0016887">
    <property type="term" value="F:ATP hydrolysis activity"/>
    <property type="evidence" value="ECO:0007669"/>
    <property type="project" value="InterPro"/>
</dbReference>
<proteinExistence type="inferred from homology"/>
<dbReference type="FunFam" id="3.40.50.300:FF:000134">
    <property type="entry name" value="Iron-enterobactin ABC transporter ATP-binding protein"/>
    <property type="match status" value="1"/>
</dbReference>
<evidence type="ECO:0000256" key="2">
    <source>
        <dbReference type="ARBA" id="ARBA00022448"/>
    </source>
</evidence>
<reference evidence="6 7" key="1">
    <citation type="journal article" date="2016" name="Nat. Commun.">
        <title>Thousands of microbial genomes shed light on interconnected biogeochemical processes in an aquifer system.</title>
        <authorList>
            <person name="Anantharaman K."/>
            <person name="Brown C.T."/>
            <person name="Hug L.A."/>
            <person name="Sharon I."/>
            <person name="Castelle C.J."/>
            <person name="Probst A.J."/>
            <person name="Thomas B.C."/>
            <person name="Singh A."/>
            <person name="Wilkins M.J."/>
            <person name="Karaoz U."/>
            <person name="Brodie E.L."/>
            <person name="Williams K.H."/>
            <person name="Hubbard S.S."/>
            <person name="Banfield J.F."/>
        </authorList>
    </citation>
    <scope>NUCLEOTIDE SEQUENCE [LARGE SCALE GENOMIC DNA]</scope>
</reference>
<evidence type="ECO:0000256" key="1">
    <source>
        <dbReference type="ARBA" id="ARBA00005417"/>
    </source>
</evidence>
<dbReference type="GO" id="GO:0005524">
    <property type="term" value="F:ATP binding"/>
    <property type="evidence" value="ECO:0007669"/>
    <property type="project" value="UniProtKB-KW"/>
</dbReference>
<dbReference type="PANTHER" id="PTHR42734">
    <property type="entry name" value="METAL TRANSPORT SYSTEM ATP-BINDING PROTEIN TM_0124-RELATED"/>
    <property type="match status" value="1"/>
</dbReference>
<name>A0A1F5KGV2_9BACT</name>
<evidence type="ECO:0000256" key="3">
    <source>
        <dbReference type="ARBA" id="ARBA00022741"/>
    </source>
</evidence>
<evidence type="ECO:0000313" key="6">
    <source>
        <dbReference type="EMBL" id="OGE40064.1"/>
    </source>
</evidence>
<evidence type="ECO:0000256" key="4">
    <source>
        <dbReference type="ARBA" id="ARBA00022840"/>
    </source>
</evidence>
<protein>
    <submittedName>
        <fullName evidence="6">Zinc ABC transporter ATP-binding protein</fullName>
    </submittedName>
</protein>
<keyword evidence="4 6" id="KW-0067">ATP-binding</keyword>
<dbReference type="InterPro" id="IPR003439">
    <property type="entry name" value="ABC_transporter-like_ATP-bd"/>
</dbReference>
<gene>
    <name evidence="6" type="ORF">A3D25_04650</name>
</gene>